<dbReference type="InterPro" id="IPR011333">
    <property type="entry name" value="SKP1/BTB/POZ_sf"/>
</dbReference>
<dbReference type="GO" id="GO:0008654">
    <property type="term" value="P:phospholipid biosynthetic process"/>
    <property type="evidence" value="ECO:0007669"/>
    <property type="project" value="InterPro"/>
</dbReference>
<feature type="domain" description="BTB" evidence="1">
    <location>
        <begin position="227"/>
        <end position="295"/>
    </location>
</feature>
<evidence type="ECO:0000313" key="2">
    <source>
        <dbReference type="EMBL" id="TFY56455.1"/>
    </source>
</evidence>
<evidence type="ECO:0000259" key="1">
    <source>
        <dbReference type="PROSITE" id="PS50097"/>
    </source>
</evidence>
<comment type="caution">
    <text evidence="2">The sequence shown here is derived from an EMBL/GenBank/DDBJ whole genome shotgun (WGS) entry which is preliminary data.</text>
</comment>
<dbReference type="STRING" id="34475.A0A4Y9Y259"/>
<dbReference type="Pfam" id="PF00651">
    <property type="entry name" value="BTB"/>
    <property type="match status" value="2"/>
</dbReference>
<dbReference type="Proteomes" id="UP000298390">
    <property type="component" value="Unassembled WGS sequence"/>
</dbReference>
<dbReference type="GO" id="GO:0016780">
    <property type="term" value="F:phosphotransferase activity, for other substituted phosphate groups"/>
    <property type="evidence" value="ECO:0007669"/>
    <property type="project" value="InterPro"/>
</dbReference>
<dbReference type="Gene3D" id="3.30.710.10">
    <property type="entry name" value="Potassium Channel Kv1.1, Chain A"/>
    <property type="match status" value="2"/>
</dbReference>
<accession>A0A4Y9Y259</accession>
<organism evidence="2 3">
    <name type="scientific">Rhodofomes roseus</name>
    <dbReference type="NCBI Taxonomy" id="34475"/>
    <lineage>
        <taxon>Eukaryota</taxon>
        <taxon>Fungi</taxon>
        <taxon>Dikarya</taxon>
        <taxon>Basidiomycota</taxon>
        <taxon>Agaricomycotina</taxon>
        <taxon>Agaricomycetes</taxon>
        <taxon>Polyporales</taxon>
        <taxon>Rhodofomes</taxon>
    </lineage>
</organism>
<name>A0A4Y9Y259_9APHY</name>
<dbReference type="PROSITE" id="PS50097">
    <property type="entry name" value="BTB"/>
    <property type="match status" value="1"/>
</dbReference>
<gene>
    <name evidence="2" type="ORF">EVJ58_g7632</name>
</gene>
<dbReference type="AlphaFoldDB" id="A0A4Y9Y259"/>
<dbReference type="EMBL" id="SEKV01000503">
    <property type="protein sequence ID" value="TFY56455.1"/>
    <property type="molecule type" value="Genomic_DNA"/>
</dbReference>
<dbReference type="PANTHER" id="PTHR24413">
    <property type="entry name" value="SPECKLE-TYPE POZ PROTEIN"/>
    <property type="match status" value="1"/>
</dbReference>
<dbReference type="SUPFAM" id="SSF54695">
    <property type="entry name" value="POZ domain"/>
    <property type="match status" value="1"/>
</dbReference>
<reference evidence="2 3" key="1">
    <citation type="submission" date="2019-01" db="EMBL/GenBank/DDBJ databases">
        <title>Genome sequencing of the rare red list fungi Fomitopsis rosea.</title>
        <authorList>
            <person name="Buettner E."/>
            <person name="Kellner H."/>
        </authorList>
    </citation>
    <scope>NUCLEOTIDE SEQUENCE [LARGE SCALE GENOMIC DNA]</scope>
    <source>
        <strain evidence="2 3">DSM 105464</strain>
    </source>
</reference>
<protein>
    <recommendedName>
        <fullName evidence="1">BTB domain-containing protein</fullName>
    </recommendedName>
</protein>
<dbReference type="Pfam" id="PF01066">
    <property type="entry name" value="CDP-OH_P_transf"/>
    <property type="match status" value="1"/>
</dbReference>
<dbReference type="GO" id="GO:0016020">
    <property type="term" value="C:membrane"/>
    <property type="evidence" value="ECO:0007669"/>
    <property type="project" value="InterPro"/>
</dbReference>
<sequence length="721" mass="80306">MIQDAPAPFNNPRADIILRTCDSVDYRVRSSILAEASSVFEDMFDIAKEAPVEHPRRDGIPVVPITETSEVTNLLLRLCYPVAPPSFTAFTQVRDVLTAADKYLMEGLTETVKKHLTDFSLDGAYPLLIYITAYTHHYEDVARIAAQKTIGQPLHDVYFAELETLTAGAYYRLLQFHKAGDADALPVEPLLSANLTRTSASTPLASHDQSWWEARYASPYPFGLPSADFTLRTCDGVKFRVHADLLRIASPYFRCVLADMRQSIEGSERDEDGQIISLTLHERSHTIATILQYIYPVERPDAPPDPQAAAILLLAAKKYELTLAVEPLQAQFLVFAEAEPLSVYAIACANHWVREARHAVLMCLRLPWSDRYVEELEAISASCYYHLAQHCKSMGVLAGKFALSEMQECKREQVPVSGEGAGHWVWVTCRSCKAHTLPRTFYNPFGLRGWWCEWLRKVAELLSDRPAGQTVLDQQAMRSALRDASTCTTCGPVAAIHLQHFSQRLVTRVDAVLSHAMDIITFKNEQRNVHVSSFPAWSTRPSVNRFSVYSPLKKNEDRKEPARILKPLAILRENIYTIPNVLTVSRILACPVLGWAIVHDNFQFATALLVYAGLTDTVCSSSLLPLLLMSRAPSQAADKTLMTTLTLTLAYKGMIPENVHALLGHVNTVRRGASHANKQGATLFFPFDLGATLTHADADQHIASTLAHGTDDVHLPPKCTY</sequence>
<dbReference type="SMART" id="SM00225">
    <property type="entry name" value="BTB"/>
    <property type="match status" value="2"/>
</dbReference>
<evidence type="ECO:0000313" key="3">
    <source>
        <dbReference type="Proteomes" id="UP000298390"/>
    </source>
</evidence>
<proteinExistence type="predicted"/>
<dbReference type="InterPro" id="IPR000462">
    <property type="entry name" value="CDP-OH_P_trans"/>
</dbReference>
<dbReference type="InterPro" id="IPR000210">
    <property type="entry name" value="BTB/POZ_dom"/>
</dbReference>